<comment type="similarity">
    <text evidence="1">Belongs to the sulfatase family.</text>
</comment>
<dbReference type="InterPro" id="IPR000917">
    <property type="entry name" value="Sulfatase_N"/>
</dbReference>
<dbReference type="Gene3D" id="3.30.1120.10">
    <property type="match status" value="1"/>
</dbReference>
<protein>
    <submittedName>
        <fullName evidence="4">Arylsulfatase</fullName>
    </submittedName>
</protein>
<dbReference type="Proteomes" id="UP001214250">
    <property type="component" value="Chromosome 2"/>
</dbReference>
<dbReference type="PANTHER" id="PTHR42693">
    <property type="entry name" value="ARYLSULFATASE FAMILY MEMBER"/>
    <property type="match status" value="1"/>
</dbReference>
<evidence type="ECO:0000259" key="3">
    <source>
        <dbReference type="Pfam" id="PF00884"/>
    </source>
</evidence>
<evidence type="ECO:0000313" key="5">
    <source>
        <dbReference type="Proteomes" id="UP001214250"/>
    </source>
</evidence>
<dbReference type="InterPro" id="IPR050738">
    <property type="entry name" value="Sulfatase"/>
</dbReference>
<proteinExistence type="inferred from homology"/>
<evidence type="ECO:0000256" key="1">
    <source>
        <dbReference type="ARBA" id="ARBA00008779"/>
    </source>
</evidence>
<sequence length="465" mass="52730">MKYFVYLFLFFPFTQIFSQDSTKLPNVIFILADDLGYGDLSFYGQEKLKTPNIDRLGKEGMKFTDHYSGNTVCSPSRAVLMTGQHPGKVHCRGNAGRAGENGIALDPKMTTLPRLFKNAGYATGGFGKWGLGITSDQGNPNPLTHGFDVFTGWKNQVVAHTYYPSSIVRNGAEVPLEEGTYIHDLIMQDAFDFIRHSVKEQKPFFCYIPTAIPHASMHAPKELHEKWSKVFPQFNHIIGKYGAGKDELSPDVKNPIAGFAAMIEHLDNQVGDLLTLLQELDVDNNTLILFSSDNGAHREGGHDPDFWNSNGPLRGIKRDLYEGGIRTPLLARWPEKIKAGTVSNHISAFWDVLPTMAEITKQKNPIQTDGLSFFSSLLSKASQQKQHKYLYWEHRNYKPDRALRMGKWKAVMQRQGRRDKTPKQLELFNLENDLDEQHDLADQHPELVQKIKKYMDEAHRPLAQK</sequence>
<dbReference type="CDD" id="cd16145">
    <property type="entry name" value="ARS_like"/>
    <property type="match status" value="1"/>
</dbReference>
<organism evidence="4 5">
    <name type="scientific">Lentisphaera profundi</name>
    <dbReference type="NCBI Taxonomy" id="1658616"/>
    <lineage>
        <taxon>Bacteria</taxon>
        <taxon>Pseudomonadati</taxon>
        <taxon>Lentisphaerota</taxon>
        <taxon>Lentisphaeria</taxon>
        <taxon>Lentisphaerales</taxon>
        <taxon>Lentisphaeraceae</taxon>
        <taxon>Lentisphaera</taxon>
    </lineage>
</organism>
<dbReference type="SUPFAM" id="SSF53649">
    <property type="entry name" value="Alkaline phosphatase-like"/>
    <property type="match status" value="1"/>
</dbReference>
<reference evidence="4 5" key="1">
    <citation type="submission" date="2023-02" db="EMBL/GenBank/DDBJ databases">
        <title>Genome sequence of Lentisphaera profundi SAORIC-696.</title>
        <authorList>
            <person name="Kim e."/>
            <person name="Cho J.-C."/>
            <person name="Choi A."/>
            <person name="Kang I."/>
        </authorList>
    </citation>
    <scope>NUCLEOTIDE SEQUENCE [LARGE SCALE GENOMIC DNA]</scope>
    <source>
        <strain evidence="4 5">SAORIC-696</strain>
    </source>
</reference>
<name>A0ABY7W1H1_9BACT</name>
<evidence type="ECO:0000313" key="4">
    <source>
        <dbReference type="EMBL" id="WDE99323.1"/>
    </source>
</evidence>
<evidence type="ECO:0000256" key="2">
    <source>
        <dbReference type="ARBA" id="ARBA00022801"/>
    </source>
</evidence>
<keyword evidence="2" id="KW-0378">Hydrolase</keyword>
<feature type="domain" description="Sulfatase N-terminal" evidence="3">
    <location>
        <begin position="25"/>
        <end position="360"/>
    </location>
</feature>
<dbReference type="PANTHER" id="PTHR42693:SF53">
    <property type="entry name" value="ENDO-4-O-SULFATASE"/>
    <property type="match status" value="1"/>
</dbReference>
<gene>
    <name evidence="4" type="ORF">PQO03_15915</name>
</gene>
<accession>A0ABY7W1H1</accession>
<dbReference type="EMBL" id="CP117812">
    <property type="protein sequence ID" value="WDE99323.1"/>
    <property type="molecule type" value="Genomic_DNA"/>
</dbReference>
<dbReference type="Gene3D" id="3.40.720.10">
    <property type="entry name" value="Alkaline Phosphatase, subunit A"/>
    <property type="match status" value="1"/>
</dbReference>
<dbReference type="Pfam" id="PF00884">
    <property type="entry name" value="Sulfatase"/>
    <property type="match status" value="1"/>
</dbReference>
<dbReference type="InterPro" id="IPR017850">
    <property type="entry name" value="Alkaline_phosphatase_core_sf"/>
</dbReference>
<dbReference type="RefSeq" id="WP_274154181.1">
    <property type="nucleotide sequence ID" value="NZ_CP117812.1"/>
</dbReference>
<keyword evidence="5" id="KW-1185">Reference proteome</keyword>